<dbReference type="Gene3D" id="1.20.5.340">
    <property type="match status" value="1"/>
</dbReference>
<dbReference type="GeneID" id="60879777"/>
<evidence type="ECO:0000313" key="2">
    <source>
        <dbReference type="Proteomes" id="UP000236075"/>
    </source>
</evidence>
<accession>A0A2N8ITC9</accession>
<protein>
    <submittedName>
        <fullName evidence="1">Uncharacterized protein</fullName>
    </submittedName>
</protein>
<dbReference type="Proteomes" id="UP000236075">
    <property type="component" value="Unassembled WGS sequence"/>
</dbReference>
<dbReference type="EMBL" id="PJLB01000008">
    <property type="protein sequence ID" value="PND02708.1"/>
    <property type="molecule type" value="Genomic_DNA"/>
</dbReference>
<gene>
    <name evidence="1" type="ORF">CXT95_08650</name>
</gene>
<organism evidence="1 2">
    <name type="scientific">Akkermansia muciniphila</name>
    <dbReference type="NCBI Taxonomy" id="239935"/>
    <lineage>
        <taxon>Bacteria</taxon>
        <taxon>Pseudomonadati</taxon>
        <taxon>Verrucomicrobiota</taxon>
        <taxon>Verrucomicrobiia</taxon>
        <taxon>Verrucomicrobiales</taxon>
        <taxon>Akkermansiaceae</taxon>
        <taxon>Akkermansia</taxon>
    </lineage>
</organism>
<sequence length="236" mass="24855">MSNSSSILAYSLTTLVGLGGALQGAEEDTAALTRRIERLEKQNAALKASYVQARSDADKAAAQLVDIRSRLEALGGAALGNSEERLIQAMADIEAFNDRVQRLEQASVKLSGAILAYMKQAISEDANARTAVESSLRLLESVLGYRQQPVRDGAGTLAEAKVLSIDSESGVVVLNTGRTAGMQVGMPVRLTRGAQTIGEAVVTDVRKEVCGALVQKLETPADPVRVGDSASVKTND</sequence>
<reference evidence="1 2" key="1">
    <citation type="journal article" date="2017" name="BMC Genomics">
        <title>Genome sequencing of 39 Akkermansia muciniphila isolates reveals its population structure, genomic and functional diverisity, and global distribution in mammalian gut microbiotas.</title>
        <authorList>
            <person name="Guo X."/>
            <person name="Li S."/>
            <person name="Zhang J."/>
            <person name="Wu F."/>
            <person name="Li X."/>
            <person name="Wu D."/>
            <person name="Zhang M."/>
            <person name="Ou Z."/>
            <person name="Jie Z."/>
            <person name="Yan Q."/>
            <person name="Li P."/>
            <person name="Yi J."/>
            <person name="Peng Y."/>
        </authorList>
    </citation>
    <scope>NUCLEOTIDE SEQUENCE [LARGE SCALE GENOMIC DNA]</scope>
    <source>
        <strain evidence="1 2">GP28</strain>
    </source>
</reference>
<dbReference type="RefSeq" id="WP_012419356.1">
    <property type="nucleotide sequence ID" value="NZ_AP021898.1"/>
</dbReference>
<comment type="caution">
    <text evidence="1">The sequence shown here is derived from an EMBL/GenBank/DDBJ whole genome shotgun (WGS) entry which is preliminary data.</text>
</comment>
<proteinExistence type="predicted"/>
<evidence type="ECO:0000313" key="1">
    <source>
        <dbReference type="EMBL" id="PND02708.1"/>
    </source>
</evidence>
<name>A0A2N8ITC9_9BACT</name>
<dbReference type="AlphaFoldDB" id="A0A2N8ITC9"/>